<feature type="region of interest" description="Disordered" evidence="1">
    <location>
        <begin position="185"/>
        <end position="214"/>
    </location>
</feature>
<protein>
    <recommendedName>
        <fullName evidence="4">C2H2-type domain-containing protein</fullName>
    </recommendedName>
</protein>
<reference evidence="2 3" key="1">
    <citation type="journal article" date="2020" name="Phytopathology">
        <title>Genome Sequence Resources of Colletotrichum truncatum, C. plurivorum, C. musicola, and C. sojae: Four Species Pathogenic to Soybean (Glycine max).</title>
        <authorList>
            <person name="Rogerio F."/>
            <person name="Boufleur T.R."/>
            <person name="Ciampi-Guillardi M."/>
            <person name="Sukno S.A."/>
            <person name="Thon M.R."/>
            <person name="Massola Junior N.S."/>
            <person name="Baroncelli R."/>
        </authorList>
    </citation>
    <scope>NUCLEOTIDE SEQUENCE [LARGE SCALE GENOMIC DNA]</scope>
    <source>
        <strain evidence="2 3">LFN0009</strain>
    </source>
</reference>
<feature type="compositionally biased region" description="Low complexity" evidence="1">
    <location>
        <begin position="38"/>
        <end position="50"/>
    </location>
</feature>
<feature type="compositionally biased region" description="Low complexity" evidence="1">
    <location>
        <begin position="197"/>
        <end position="214"/>
    </location>
</feature>
<proteinExistence type="predicted"/>
<evidence type="ECO:0000256" key="1">
    <source>
        <dbReference type="SAM" id="MobiDB-lite"/>
    </source>
</evidence>
<sequence>MNAMNVLRSSYPSRPRTPLPTGISPLTHDQGSMRGIPSSSSSADQSVSSSLEVHETSSLRGAGNRRRDDAGPEEPFSDTAEVERRKRGYKQPDGIDKRNIACPYVKQFPAKFGTERTCVGPGFNGMNRLREHLKRRHFKEHTCGRCGSEFKSKEVLRGHQRAPTPCMLGVSKHVVGFMTQKQWTTSTAVDGAEAPRLRTSGSRSTGPSSPTWTRPRFQALLNVGGTSFGNPAAEPFNADQCNIYLRQHLRGRVIERFSEEPEFGIFTERAREKIADILQDVAFQTVEGYHVWSRGGSASPAPEVASYGPPEPVTEEGYDVGNVDETWSQDLLNFNF</sequence>
<keyword evidence="3" id="KW-1185">Reference proteome</keyword>
<dbReference type="PANTHER" id="PTHR38166">
    <property type="entry name" value="C2H2-TYPE DOMAIN-CONTAINING PROTEIN-RELATED"/>
    <property type="match status" value="1"/>
</dbReference>
<gene>
    <name evidence="2" type="ORF">CSOJ01_06824</name>
</gene>
<name>A0A8H6JAW9_9PEZI</name>
<accession>A0A8H6JAW9</accession>
<evidence type="ECO:0000313" key="2">
    <source>
        <dbReference type="EMBL" id="KAF6809533.1"/>
    </source>
</evidence>
<dbReference type="AlphaFoldDB" id="A0A8H6JAW9"/>
<dbReference type="Proteomes" id="UP000652219">
    <property type="component" value="Unassembled WGS sequence"/>
</dbReference>
<feature type="region of interest" description="Disordered" evidence="1">
    <location>
        <begin position="1"/>
        <end position="96"/>
    </location>
</feature>
<comment type="caution">
    <text evidence="2">The sequence shown here is derived from an EMBL/GenBank/DDBJ whole genome shotgun (WGS) entry which is preliminary data.</text>
</comment>
<evidence type="ECO:0000313" key="3">
    <source>
        <dbReference type="Proteomes" id="UP000652219"/>
    </source>
</evidence>
<evidence type="ECO:0008006" key="4">
    <source>
        <dbReference type="Google" id="ProtNLM"/>
    </source>
</evidence>
<dbReference type="Gene3D" id="3.30.160.60">
    <property type="entry name" value="Classic Zinc Finger"/>
    <property type="match status" value="1"/>
</dbReference>
<organism evidence="2 3">
    <name type="scientific">Colletotrichum sojae</name>
    <dbReference type="NCBI Taxonomy" id="2175907"/>
    <lineage>
        <taxon>Eukaryota</taxon>
        <taxon>Fungi</taxon>
        <taxon>Dikarya</taxon>
        <taxon>Ascomycota</taxon>
        <taxon>Pezizomycotina</taxon>
        <taxon>Sordariomycetes</taxon>
        <taxon>Hypocreomycetidae</taxon>
        <taxon>Glomerellales</taxon>
        <taxon>Glomerellaceae</taxon>
        <taxon>Colletotrichum</taxon>
        <taxon>Colletotrichum orchidearum species complex</taxon>
    </lineage>
</organism>
<dbReference type="PANTHER" id="PTHR38166:SF1">
    <property type="entry name" value="C2H2-TYPE DOMAIN-CONTAINING PROTEIN"/>
    <property type="match status" value="1"/>
</dbReference>
<dbReference type="EMBL" id="WIGN01000099">
    <property type="protein sequence ID" value="KAF6809533.1"/>
    <property type="molecule type" value="Genomic_DNA"/>
</dbReference>